<dbReference type="Proteomes" id="UP000092247">
    <property type="component" value="Unassembled WGS sequence"/>
</dbReference>
<evidence type="ECO:0008006" key="3">
    <source>
        <dbReference type="Google" id="ProtNLM"/>
    </source>
</evidence>
<dbReference type="EMBL" id="LZEX01000001">
    <property type="protein sequence ID" value="OBU11717.1"/>
    <property type="molecule type" value="Genomic_DNA"/>
</dbReference>
<reference evidence="1 2" key="1">
    <citation type="submission" date="2016-06" db="EMBL/GenBank/DDBJ databases">
        <authorList>
            <person name="Kjaerup R.B."/>
            <person name="Dalgaard T.S."/>
            <person name="Juul-Madsen H.R."/>
        </authorList>
    </citation>
    <scope>NUCLEOTIDE SEQUENCE [LARGE SCALE GENOMIC DNA]</scope>
    <source>
        <strain evidence="1 2">GCSL-Mp3</strain>
    </source>
</reference>
<sequence>MKRLSPFYWIGRARKQFEDYIYELALRNFGEIKAEGTTEMTEKTQKLKPCPLCGCADIIIHKPTYQDLTLFSITCDDCDVRIKRFNEPEVVAAWNRRALTGG</sequence>
<evidence type="ECO:0000313" key="2">
    <source>
        <dbReference type="Proteomes" id="UP000092247"/>
    </source>
</evidence>
<proteinExistence type="predicted"/>
<dbReference type="STRING" id="368603.AYY16_02815"/>
<comment type="caution">
    <text evidence="1">The sequence shown here is derived from an EMBL/GenBank/DDBJ whole genome shotgun (WGS) entry which is preliminary data.</text>
</comment>
<dbReference type="InterPro" id="IPR019908">
    <property type="entry name" value="Toxin_RalR"/>
</dbReference>
<dbReference type="AlphaFoldDB" id="A0A1B8HQZ4"/>
<protein>
    <recommendedName>
        <fullName evidence="3">Restriction alleviation protein, Lar family</fullName>
    </recommendedName>
</protein>
<dbReference type="Pfam" id="PF14354">
    <property type="entry name" value="Lar_restr_allev"/>
    <property type="match status" value="1"/>
</dbReference>
<dbReference type="RefSeq" id="WP_067421181.1">
    <property type="nucleotide sequence ID" value="NZ_LZEX01000001.1"/>
</dbReference>
<accession>A0A1B8HQZ4</accession>
<evidence type="ECO:0000313" key="1">
    <source>
        <dbReference type="EMBL" id="OBU11717.1"/>
    </source>
</evidence>
<organism evidence="1 2">
    <name type="scientific">Morganella psychrotolerans</name>
    <dbReference type="NCBI Taxonomy" id="368603"/>
    <lineage>
        <taxon>Bacteria</taxon>
        <taxon>Pseudomonadati</taxon>
        <taxon>Pseudomonadota</taxon>
        <taxon>Gammaproteobacteria</taxon>
        <taxon>Enterobacterales</taxon>
        <taxon>Morganellaceae</taxon>
        <taxon>Morganella</taxon>
    </lineage>
</organism>
<dbReference type="NCBIfam" id="TIGR03655">
    <property type="entry name" value="anti_R_Lar"/>
    <property type="match status" value="1"/>
</dbReference>
<name>A0A1B8HQZ4_9GAMM</name>
<gene>
    <name evidence="1" type="ORF">AYY17_03160</name>
</gene>